<dbReference type="HOGENOM" id="CLU_1093055_0_0_11"/>
<evidence type="ECO:0000256" key="1">
    <source>
        <dbReference type="SAM" id="MobiDB-lite"/>
    </source>
</evidence>
<organism evidence="2 3">
    <name type="scientific">Pseudofrankia inefficax (strain DSM 45817 / CECT 9037 / DDB 130130 / EuI1c)</name>
    <name type="common">Frankia inefficax</name>
    <dbReference type="NCBI Taxonomy" id="298654"/>
    <lineage>
        <taxon>Bacteria</taxon>
        <taxon>Bacillati</taxon>
        <taxon>Actinomycetota</taxon>
        <taxon>Actinomycetes</taxon>
        <taxon>Frankiales</taxon>
        <taxon>Frankiaceae</taxon>
        <taxon>Pseudofrankia</taxon>
    </lineage>
</organism>
<feature type="region of interest" description="Disordered" evidence="1">
    <location>
        <begin position="139"/>
        <end position="164"/>
    </location>
</feature>
<dbReference type="KEGG" id="fri:FraEuI1c_5938"/>
<protein>
    <submittedName>
        <fullName evidence="2">Uncharacterized protein</fullName>
    </submittedName>
</protein>
<dbReference type="eggNOG" id="ENOG5034AAR">
    <property type="taxonomic scope" value="Bacteria"/>
</dbReference>
<gene>
    <name evidence="2" type="ordered locus">FraEuI1c_5938</name>
</gene>
<accession>E3IYH7</accession>
<name>E3IYH7_PSEI1</name>
<evidence type="ECO:0000313" key="3">
    <source>
        <dbReference type="Proteomes" id="UP000002484"/>
    </source>
</evidence>
<dbReference type="RefSeq" id="WP_013427040.1">
    <property type="nucleotide sequence ID" value="NC_014666.1"/>
</dbReference>
<proteinExistence type="predicted"/>
<keyword evidence="3" id="KW-1185">Reference proteome</keyword>
<dbReference type="Proteomes" id="UP000002484">
    <property type="component" value="Chromosome"/>
</dbReference>
<dbReference type="OrthoDB" id="3207837at2"/>
<dbReference type="InParanoid" id="E3IYH7"/>
<evidence type="ECO:0000313" key="2">
    <source>
        <dbReference type="EMBL" id="ADP83922.1"/>
    </source>
</evidence>
<dbReference type="AlphaFoldDB" id="E3IYH7"/>
<dbReference type="EMBL" id="CP002299">
    <property type="protein sequence ID" value="ADP83922.1"/>
    <property type="molecule type" value="Genomic_DNA"/>
</dbReference>
<reference evidence="2 3" key="1">
    <citation type="submission" date="2010-10" db="EMBL/GenBank/DDBJ databases">
        <title>Complete sequence of Frankia sp. EuI1c.</title>
        <authorList>
            <consortium name="US DOE Joint Genome Institute"/>
            <person name="Lucas S."/>
            <person name="Copeland A."/>
            <person name="Lapidus A."/>
            <person name="Cheng J.-F."/>
            <person name="Bruce D."/>
            <person name="Goodwin L."/>
            <person name="Pitluck S."/>
            <person name="Chertkov O."/>
            <person name="Detter J.C."/>
            <person name="Han C."/>
            <person name="Tapia R."/>
            <person name="Land M."/>
            <person name="Hauser L."/>
            <person name="Jeffries C."/>
            <person name="Kyrpides N."/>
            <person name="Ivanova N."/>
            <person name="Mikhailova N."/>
            <person name="Beauchemin N."/>
            <person name="Sen A."/>
            <person name="Sur S.A."/>
            <person name="Gtari M."/>
            <person name="Wall L."/>
            <person name="Tisa L."/>
            <person name="Woyke T."/>
        </authorList>
    </citation>
    <scope>NUCLEOTIDE SEQUENCE [LARGE SCALE GENOMIC DNA]</scope>
    <source>
        <strain evidence="3">DSM 45817 / CECT 9037 / EuI1c</strain>
    </source>
</reference>
<sequence>MATQGTAAKPAAAHERWVLAYEHGPARRRPPVGTRLPVGRSVEVGRERELSLGVEVTSDGISRVAVVVTATEAGWDLDLRNANGATLHAWGQPPQQISGHQSIAWPRVAIRFHNGQRFDQPHTSYHWVLLEADLLDITPAGPRPGSRTSSATVTPAPPGPLSRPQEDAVRMVFEPLLAWPPQVPAEPLQLKQVASRLGISEAGVRDRLGHAHDRALRLGLHHNVGLNNPEYLYVLVSNGYLAPPTGRNHRVALPWLE</sequence>